<evidence type="ECO:0000313" key="1">
    <source>
        <dbReference type="EMBL" id="AMK14710.1"/>
    </source>
</evidence>
<name>A0A126QX48_METOL</name>
<reference evidence="2" key="2">
    <citation type="submission" date="2016-02" db="EMBL/GenBank/DDBJ databases">
        <title>The draft genome sequence of the rumen methanogen Methanobrevibacter olleyae YLM1.</title>
        <authorList>
            <consortium name="New Zealand Agricultural Greenhouse Gas Research Centre/Pastoral Greenhouse Gas Research Consortium"/>
            <person name="Kelly W.J."/>
            <person name="Li D."/>
            <person name="Lambie S.C."/>
            <person name="Attwood G.T."/>
            <person name="Altermann E."/>
            <person name="Leahy S.C."/>
        </authorList>
    </citation>
    <scope>NUCLEOTIDE SEQUENCE [LARGE SCALE GENOMIC DNA]</scope>
    <source>
        <strain evidence="2">YLM1</strain>
    </source>
</reference>
<gene>
    <name evidence="1" type="ORF">YLM1_0150</name>
</gene>
<sequence>MFKNPNLEKFNKKRLDNILTYPLAVFNVNKENNKRKKIIQQIKNGIIEKIRFLGKI</sequence>
<keyword evidence="2" id="KW-1185">Reference proteome</keyword>
<organism evidence="1 2">
    <name type="scientific">Methanobrevibacter olleyae</name>
    <dbReference type="NCBI Taxonomy" id="294671"/>
    <lineage>
        <taxon>Archaea</taxon>
        <taxon>Methanobacteriati</taxon>
        <taxon>Methanobacteriota</taxon>
        <taxon>Methanomada group</taxon>
        <taxon>Methanobacteria</taxon>
        <taxon>Methanobacteriales</taxon>
        <taxon>Methanobacteriaceae</taxon>
        <taxon>Methanobrevibacter</taxon>
    </lineage>
</organism>
<proteinExistence type="predicted"/>
<evidence type="ECO:0000313" key="2">
    <source>
        <dbReference type="Proteomes" id="UP000066376"/>
    </source>
</evidence>
<dbReference type="EMBL" id="CP014265">
    <property type="protein sequence ID" value="AMK14710.1"/>
    <property type="molecule type" value="Genomic_DNA"/>
</dbReference>
<accession>A0A126QX48</accession>
<protein>
    <submittedName>
        <fullName evidence="1">Transposase</fullName>
    </submittedName>
</protein>
<dbReference type="KEGG" id="mol:YLM1_0150"/>
<reference evidence="1 2" key="1">
    <citation type="journal article" date="2016" name="Genome Announc.">
        <title>Draft Genome Sequence of the Rumen Methanogen Methanobrevibacter olleyae YLM1.</title>
        <authorList>
            <person name="Kelly W.J."/>
            <person name="Li D."/>
            <person name="Lambie S.C."/>
            <person name="Cox F."/>
            <person name="Attwood G.T."/>
            <person name="Altermann E."/>
            <person name="Leahy S.C."/>
        </authorList>
    </citation>
    <scope>NUCLEOTIDE SEQUENCE [LARGE SCALE GENOMIC DNA]</scope>
    <source>
        <strain evidence="1 2">YLM1</strain>
    </source>
</reference>
<dbReference type="PATRIC" id="fig|294671.3.peg.151"/>
<dbReference type="Proteomes" id="UP000066376">
    <property type="component" value="Chromosome"/>
</dbReference>
<dbReference type="AlphaFoldDB" id="A0A126QX48"/>